<protein>
    <submittedName>
        <fullName evidence="1">Uncharacterized protein</fullName>
    </submittedName>
</protein>
<evidence type="ECO:0000313" key="1">
    <source>
        <dbReference type="EMBL" id="KAK5812577.1"/>
    </source>
</evidence>
<keyword evidence="2" id="KW-1185">Reference proteome</keyword>
<gene>
    <name evidence="1" type="ORF">PVK06_028012</name>
</gene>
<organism evidence="1 2">
    <name type="scientific">Gossypium arboreum</name>
    <name type="common">Tree cotton</name>
    <name type="synonym">Gossypium nanking</name>
    <dbReference type="NCBI Taxonomy" id="29729"/>
    <lineage>
        <taxon>Eukaryota</taxon>
        <taxon>Viridiplantae</taxon>
        <taxon>Streptophyta</taxon>
        <taxon>Embryophyta</taxon>
        <taxon>Tracheophyta</taxon>
        <taxon>Spermatophyta</taxon>
        <taxon>Magnoliopsida</taxon>
        <taxon>eudicotyledons</taxon>
        <taxon>Gunneridae</taxon>
        <taxon>Pentapetalae</taxon>
        <taxon>rosids</taxon>
        <taxon>malvids</taxon>
        <taxon>Malvales</taxon>
        <taxon>Malvaceae</taxon>
        <taxon>Malvoideae</taxon>
        <taxon>Gossypium</taxon>
    </lineage>
</organism>
<proteinExistence type="predicted"/>
<sequence length="101" mass="11553">MEKPNHPMDFESIGFELSTFFLLESGCKVVWGGFFFLLDNEYGVIMVCVTSFSSINDPLLVPCHMRPLWESDNGLQEELGVWWVRPPELWGWPTACLEPGV</sequence>
<comment type="caution">
    <text evidence="1">The sequence shown here is derived from an EMBL/GenBank/DDBJ whole genome shotgun (WGS) entry which is preliminary data.</text>
</comment>
<dbReference type="EMBL" id="JARKNE010000008">
    <property type="protein sequence ID" value="KAK5812577.1"/>
    <property type="molecule type" value="Genomic_DNA"/>
</dbReference>
<dbReference type="Proteomes" id="UP001358586">
    <property type="component" value="Chromosome 8"/>
</dbReference>
<name>A0ABR0P3Z9_GOSAR</name>
<accession>A0ABR0P3Z9</accession>
<reference evidence="1 2" key="1">
    <citation type="submission" date="2023-03" db="EMBL/GenBank/DDBJ databases">
        <title>WGS of Gossypium arboreum.</title>
        <authorList>
            <person name="Yu D."/>
        </authorList>
    </citation>
    <scope>NUCLEOTIDE SEQUENCE [LARGE SCALE GENOMIC DNA]</scope>
    <source>
        <tissue evidence="1">Leaf</tissue>
    </source>
</reference>
<evidence type="ECO:0000313" key="2">
    <source>
        <dbReference type="Proteomes" id="UP001358586"/>
    </source>
</evidence>